<keyword evidence="11" id="KW-1185">Reference proteome</keyword>
<dbReference type="InterPro" id="IPR036851">
    <property type="entry name" value="Chloroperoxidase-like_sf"/>
</dbReference>
<dbReference type="GeneID" id="71990806"/>
<dbReference type="Pfam" id="PF01328">
    <property type="entry name" value="Peroxidase_2"/>
    <property type="match status" value="1"/>
</dbReference>
<evidence type="ECO:0000256" key="7">
    <source>
        <dbReference type="ARBA" id="ARBA00025795"/>
    </source>
</evidence>
<gene>
    <name evidence="10" type="ORF">CLAFUR5_10928</name>
</gene>
<evidence type="ECO:0000313" key="10">
    <source>
        <dbReference type="EMBL" id="UJO21283.1"/>
    </source>
</evidence>
<evidence type="ECO:0000256" key="4">
    <source>
        <dbReference type="ARBA" id="ARBA00022723"/>
    </source>
</evidence>
<dbReference type="PANTHER" id="PTHR33577:SF9">
    <property type="entry name" value="PEROXIDASE STCC"/>
    <property type="match status" value="1"/>
</dbReference>
<keyword evidence="6" id="KW-0408">Iron</keyword>
<keyword evidence="2 10" id="KW-0575">Peroxidase</keyword>
<proteinExistence type="inferred from homology"/>
<reference evidence="10" key="1">
    <citation type="submission" date="2021-12" db="EMBL/GenBank/DDBJ databases">
        <authorList>
            <person name="Zaccaron A."/>
            <person name="Stergiopoulos I."/>
        </authorList>
    </citation>
    <scope>NUCLEOTIDE SEQUENCE</scope>
    <source>
        <strain evidence="10">Race5_Kim</strain>
    </source>
</reference>
<keyword evidence="5" id="KW-0560">Oxidoreductase</keyword>
<keyword evidence="4" id="KW-0479">Metal-binding</keyword>
<dbReference type="Proteomes" id="UP000756132">
    <property type="component" value="Chromosome 8"/>
</dbReference>
<evidence type="ECO:0000259" key="9">
    <source>
        <dbReference type="PROSITE" id="PS51405"/>
    </source>
</evidence>
<feature type="domain" description="Heme haloperoxidase family profile" evidence="9">
    <location>
        <begin position="28"/>
        <end position="247"/>
    </location>
</feature>
<feature type="signal peptide" evidence="8">
    <location>
        <begin position="1"/>
        <end position="20"/>
    </location>
</feature>
<feature type="chain" id="PRO_5040199497" evidence="8">
    <location>
        <begin position="21"/>
        <end position="276"/>
    </location>
</feature>
<dbReference type="KEGG" id="ffu:CLAFUR5_10928"/>
<evidence type="ECO:0000256" key="1">
    <source>
        <dbReference type="ARBA" id="ARBA00001970"/>
    </source>
</evidence>
<evidence type="ECO:0000256" key="2">
    <source>
        <dbReference type="ARBA" id="ARBA00022559"/>
    </source>
</evidence>
<dbReference type="InterPro" id="IPR000028">
    <property type="entry name" value="Chloroperoxidase"/>
</dbReference>
<evidence type="ECO:0000256" key="6">
    <source>
        <dbReference type="ARBA" id="ARBA00023004"/>
    </source>
</evidence>
<comment type="similarity">
    <text evidence="7">Belongs to the chloroperoxidase family.</text>
</comment>
<keyword evidence="3" id="KW-0349">Heme</keyword>
<keyword evidence="8" id="KW-0732">Signal</keyword>
<dbReference type="GO" id="GO:0046872">
    <property type="term" value="F:metal ion binding"/>
    <property type="evidence" value="ECO:0007669"/>
    <property type="project" value="UniProtKB-KW"/>
</dbReference>
<evidence type="ECO:0000313" key="11">
    <source>
        <dbReference type="Proteomes" id="UP000756132"/>
    </source>
</evidence>
<evidence type="ECO:0000256" key="8">
    <source>
        <dbReference type="SAM" id="SignalP"/>
    </source>
</evidence>
<accession>A0A9Q8PF24</accession>
<evidence type="ECO:0000256" key="3">
    <source>
        <dbReference type="ARBA" id="ARBA00022617"/>
    </source>
</evidence>
<dbReference type="PANTHER" id="PTHR33577">
    <property type="entry name" value="STERIGMATOCYSTIN BIOSYNTHESIS PEROXIDASE STCC-RELATED"/>
    <property type="match status" value="1"/>
</dbReference>
<protein>
    <submittedName>
        <fullName evidence="10">Sterigmatocystin biosynthesis peroxidase stcC</fullName>
    </submittedName>
</protein>
<sequence>MASLKKILLVSAAVCAPTLALPTLSERDFTTWSPPGAGDVRSPCPAMNSLANHGFIPPSGKGLTQPIVTKGLADALNIGPDMANFLFAGGLLSAPQLLLGSFDLNMLNRHNFPIEHDVSLSRQDTFFGNNQPFNRTIFNEVLAFYKGMENATIPVTWQAKYARVQDSQKRNPDCTYGPRELLLSNGEAALYLSVLGDPTSGVAPVKYIKTFFEQERLPYKEGCVGNMIFRLYGASPEPLPEGLEVLTIGAYRDVIAGFNPVTSILRNATCALARPC</sequence>
<dbReference type="PROSITE" id="PS51405">
    <property type="entry name" value="HEME_HALOPEROXIDASE"/>
    <property type="match status" value="1"/>
</dbReference>
<organism evidence="10 11">
    <name type="scientific">Passalora fulva</name>
    <name type="common">Tomato leaf mold</name>
    <name type="synonym">Cladosporium fulvum</name>
    <dbReference type="NCBI Taxonomy" id="5499"/>
    <lineage>
        <taxon>Eukaryota</taxon>
        <taxon>Fungi</taxon>
        <taxon>Dikarya</taxon>
        <taxon>Ascomycota</taxon>
        <taxon>Pezizomycotina</taxon>
        <taxon>Dothideomycetes</taxon>
        <taxon>Dothideomycetidae</taxon>
        <taxon>Mycosphaerellales</taxon>
        <taxon>Mycosphaerellaceae</taxon>
        <taxon>Fulvia</taxon>
    </lineage>
</organism>
<reference evidence="10" key="2">
    <citation type="journal article" date="2022" name="Microb. Genom.">
        <title>A chromosome-scale genome assembly of the tomato pathogen Cladosporium fulvum reveals a compartmentalized genome architecture and the presence of a dispensable chromosome.</title>
        <authorList>
            <person name="Zaccaron A.Z."/>
            <person name="Chen L.H."/>
            <person name="Samaras A."/>
            <person name="Stergiopoulos I."/>
        </authorList>
    </citation>
    <scope>NUCLEOTIDE SEQUENCE</scope>
    <source>
        <strain evidence="10">Race5_Kim</strain>
    </source>
</reference>
<dbReference type="RefSeq" id="XP_047765649.1">
    <property type="nucleotide sequence ID" value="XM_047910076.1"/>
</dbReference>
<dbReference type="Gene3D" id="1.10.489.10">
    <property type="entry name" value="Chloroperoxidase-like"/>
    <property type="match status" value="1"/>
</dbReference>
<dbReference type="AlphaFoldDB" id="A0A9Q8PF24"/>
<evidence type="ECO:0000256" key="5">
    <source>
        <dbReference type="ARBA" id="ARBA00023002"/>
    </source>
</evidence>
<dbReference type="OrthoDB" id="407298at2759"/>
<dbReference type="EMBL" id="CP090170">
    <property type="protein sequence ID" value="UJO21283.1"/>
    <property type="molecule type" value="Genomic_DNA"/>
</dbReference>
<name>A0A9Q8PF24_PASFU</name>
<dbReference type="GO" id="GO:0004601">
    <property type="term" value="F:peroxidase activity"/>
    <property type="evidence" value="ECO:0007669"/>
    <property type="project" value="UniProtKB-KW"/>
</dbReference>
<dbReference type="SUPFAM" id="SSF47571">
    <property type="entry name" value="Cloroperoxidase"/>
    <property type="match status" value="1"/>
</dbReference>
<comment type="cofactor">
    <cofactor evidence="1">
        <name>heme b</name>
        <dbReference type="ChEBI" id="CHEBI:60344"/>
    </cofactor>
</comment>